<dbReference type="Pfam" id="PF13477">
    <property type="entry name" value="Glyco_trans_4_2"/>
    <property type="match status" value="1"/>
</dbReference>
<dbReference type="Gene3D" id="3.40.50.2000">
    <property type="entry name" value="Glycogen Phosphorylase B"/>
    <property type="match status" value="2"/>
</dbReference>
<dbReference type="Proteomes" id="UP000232673">
    <property type="component" value="Unassembled WGS sequence"/>
</dbReference>
<dbReference type="InterPro" id="IPR001296">
    <property type="entry name" value="Glyco_trans_1"/>
</dbReference>
<feature type="domain" description="Glycosyl transferase family 1" evidence="1">
    <location>
        <begin position="222"/>
        <end position="349"/>
    </location>
</feature>
<dbReference type="EMBL" id="LKTS01000002">
    <property type="protein sequence ID" value="PKD21147.1"/>
    <property type="molecule type" value="Genomic_DNA"/>
</dbReference>
<evidence type="ECO:0000313" key="3">
    <source>
        <dbReference type="EMBL" id="PKD21147.1"/>
    </source>
</evidence>
<dbReference type="SUPFAM" id="SSF53756">
    <property type="entry name" value="UDP-Glycosyltransferase/glycogen phosphorylase"/>
    <property type="match status" value="1"/>
</dbReference>
<evidence type="ECO:0000259" key="1">
    <source>
        <dbReference type="Pfam" id="PF00534"/>
    </source>
</evidence>
<comment type="caution">
    <text evidence="3">The sequence shown here is derived from an EMBL/GenBank/DDBJ whole genome shotgun (WGS) entry which is preliminary data.</text>
</comment>
<dbReference type="AlphaFoldDB" id="A0A2N0U2C4"/>
<protein>
    <submittedName>
        <fullName evidence="3">Glycosyl transferase family 1</fullName>
    </submittedName>
</protein>
<dbReference type="CDD" id="cd03801">
    <property type="entry name" value="GT4_PimA-like"/>
    <property type="match status" value="1"/>
</dbReference>
<keyword evidence="4" id="KW-1185">Reference proteome</keyword>
<evidence type="ECO:0000313" key="4">
    <source>
        <dbReference type="Proteomes" id="UP000232673"/>
    </source>
</evidence>
<dbReference type="GO" id="GO:0016757">
    <property type="term" value="F:glycosyltransferase activity"/>
    <property type="evidence" value="ECO:0007669"/>
    <property type="project" value="InterPro"/>
</dbReference>
<dbReference type="InterPro" id="IPR028098">
    <property type="entry name" value="Glyco_trans_4-like_N"/>
</dbReference>
<dbReference type="Pfam" id="PF00534">
    <property type="entry name" value="Glycos_transf_1"/>
    <property type="match status" value="1"/>
</dbReference>
<reference evidence="3 4" key="1">
    <citation type="submission" date="2015-10" db="EMBL/GenBank/DDBJ databases">
        <title>Draft genome sequence of Salegentibacter salinarum KCTC 12975.</title>
        <authorList>
            <person name="Lin W."/>
            <person name="Zheng Q."/>
        </authorList>
    </citation>
    <scope>NUCLEOTIDE SEQUENCE [LARGE SCALE GENOMIC DNA]</scope>
    <source>
        <strain evidence="3 4">KCTC 12975</strain>
    </source>
</reference>
<dbReference type="PANTHER" id="PTHR12526:SF630">
    <property type="entry name" value="GLYCOSYLTRANSFERASE"/>
    <property type="match status" value="1"/>
</dbReference>
<gene>
    <name evidence="3" type="ORF">APR41_12080</name>
</gene>
<feature type="domain" description="Glycosyltransferase subfamily 4-like N-terminal" evidence="2">
    <location>
        <begin position="4"/>
        <end position="148"/>
    </location>
</feature>
<organism evidence="3 4">
    <name type="scientific">Salegentibacter salinarum</name>
    <dbReference type="NCBI Taxonomy" id="447422"/>
    <lineage>
        <taxon>Bacteria</taxon>
        <taxon>Pseudomonadati</taxon>
        <taxon>Bacteroidota</taxon>
        <taxon>Flavobacteriia</taxon>
        <taxon>Flavobacteriales</taxon>
        <taxon>Flavobacteriaceae</taxon>
        <taxon>Salegentibacter</taxon>
    </lineage>
</organism>
<dbReference type="RefSeq" id="WP_232764038.1">
    <property type="nucleotide sequence ID" value="NZ_FUZC01000009.1"/>
</dbReference>
<dbReference type="STRING" id="447422.SAMN05660903_02463"/>
<evidence type="ECO:0000259" key="2">
    <source>
        <dbReference type="Pfam" id="PF13477"/>
    </source>
</evidence>
<proteinExistence type="predicted"/>
<dbReference type="PANTHER" id="PTHR12526">
    <property type="entry name" value="GLYCOSYLTRANSFERASE"/>
    <property type="match status" value="1"/>
</dbReference>
<name>A0A2N0U2C4_9FLAO</name>
<keyword evidence="3" id="KW-0808">Transferase</keyword>
<sequence>MKILMLSIFAPHFFNWTEQLNDSGHEVYWLDIFDSNTKVEQIDFAEQIIGWRYRWNHPGRYFLKKNAIGLTRLINIFNERNLQRQLEKQIKRIEPDVVHSFVMYLGGAPALPVMKKFPDLQWVYTAWGSDMYYYQKRPEHLEGMRKTLPHMNYMFADCRRDYSIAKDHGFKGEFLGVYPGGGGFDFESFDPFMMDEEDRNVILIKGYQGLHGQCISVLRGILELKEKLEAYKIVVFGAAPEVFKFVETSSIKEFKNLEVVGKLPYQKLMELMGQSFIYIGNSSSDGMPNTLLEAIIMEVFPIQSNPGGATAEIIDHKRNGLLIEDPENFKAIAGLLKKAIDNPELRINAINWNSDRIKPELARERIRKRVLEAYQKIEENL</sequence>
<accession>A0A2N0U2C4</accession>